<dbReference type="Pfam" id="PF12680">
    <property type="entry name" value="SnoaL_2"/>
    <property type="match status" value="1"/>
</dbReference>
<feature type="domain" description="SnoaL-like" evidence="1">
    <location>
        <begin position="11"/>
        <end position="118"/>
    </location>
</feature>
<dbReference type="PANTHER" id="PTHR41252">
    <property type="entry name" value="BLR2505 PROTEIN"/>
    <property type="match status" value="1"/>
</dbReference>
<dbReference type="AlphaFoldDB" id="A0A101NH58"/>
<accession>A0A101NH58</accession>
<dbReference type="Proteomes" id="UP000054241">
    <property type="component" value="Unassembled WGS sequence"/>
</dbReference>
<dbReference type="OrthoDB" id="6657864at2"/>
<dbReference type="SUPFAM" id="SSF54427">
    <property type="entry name" value="NTF2-like"/>
    <property type="match status" value="1"/>
</dbReference>
<reference evidence="2 3" key="1">
    <citation type="submission" date="2015-10" db="EMBL/GenBank/DDBJ databases">
        <title>Draft genome sequence of Streptomyces cellostaticus DSM 40189, type strain for the species Streptomyces cellostaticus.</title>
        <authorList>
            <person name="Ruckert C."/>
            <person name="Winkler A."/>
            <person name="Kalinowski J."/>
            <person name="Kampfer P."/>
            <person name="Glaeser S."/>
        </authorList>
    </citation>
    <scope>NUCLEOTIDE SEQUENCE [LARGE SCALE GENOMIC DNA]</scope>
    <source>
        <strain evidence="2 3">DSM 40189</strain>
    </source>
</reference>
<dbReference type="EMBL" id="LMWL01000052">
    <property type="protein sequence ID" value="KUM93146.1"/>
    <property type="molecule type" value="Genomic_DNA"/>
</dbReference>
<dbReference type="InterPro" id="IPR032710">
    <property type="entry name" value="NTF2-like_dom_sf"/>
</dbReference>
<dbReference type="RefSeq" id="WP_067004757.1">
    <property type="nucleotide sequence ID" value="NZ_BNDU01000006.1"/>
</dbReference>
<organism evidence="2 3">
    <name type="scientific">Streptomyces cellostaticus</name>
    <dbReference type="NCBI Taxonomy" id="67285"/>
    <lineage>
        <taxon>Bacteria</taxon>
        <taxon>Bacillati</taxon>
        <taxon>Actinomycetota</taxon>
        <taxon>Actinomycetes</taxon>
        <taxon>Kitasatosporales</taxon>
        <taxon>Streptomycetaceae</taxon>
        <taxon>Streptomyces</taxon>
    </lineage>
</organism>
<keyword evidence="3" id="KW-1185">Reference proteome</keyword>
<dbReference type="InterPro" id="IPR037401">
    <property type="entry name" value="SnoaL-like"/>
</dbReference>
<dbReference type="GO" id="GO:0016787">
    <property type="term" value="F:hydrolase activity"/>
    <property type="evidence" value="ECO:0007669"/>
    <property type="project" value="UniProtKB-KW"/>
</dbReference>
<dbReference type="Gene3D" id="3.10.450.50">
    <property type="match status" value="1"/>
</dbReference>
<evidence type="ECO:0000259" key="1">
    <source>
        <dbReference type="Pfam" id="PF12680"/>
    </source>
</evidence>
<sequence>MTSTTDPRAVVIRYVEAVRDGAADVIQDSLAADATWHYPGDLPISKVWHGRDRIINEFLGSMGPVLVPGTLEIELVSTIAEGDRVVAEWTSKAKTVYGGTYDNRCIGIYTVRDGKIASVVEYADTQHVAATLFPDLNAHHPSDAEMAPPVR</sequence>
<keyword evidence="2" id="KW-0378">Hydrolase</keyword>
<comment type="caution">
    <text evidence="2">The sequence shown here is derived from an EMBL/GenBank/DDBJ whole genome shotgun (WGS) entry which is preliminary data.</text>
</comment>
<gene>
    <name evidence="2" type="ORF">AQI88_28975</name>
</gene>
<name>A0A101NH58_9ACTN</name>
<evidence type="ECO:0000313" key="3">
    <source>
        <dbReference type="Proteomes" id="UP000054241"/>
    </source>
</evidence>
<protein>
    <submittedName>
        <fullName evidence="2">Limonene-1,2-epoxide hydrolase</fullName>
    </submittedName>
</protein>
<dbReference type="STRING" id="67285.AQI88_28975"/>
<evidence type="ECO:0000313" key="2">
    <source>
        <dbReference type="EMBL" id="KUM93146.1"/>
    </source>
</evidence>
<proteinExistence type="predicted"/>
<dbReference type="PANTHER" id="PTHR41252:SF1">
    <property type="entry name" value="BLR2505 PROTEIN"/>
    <property type="match status" value="1"/>
</dbReference>